<evidence type="ECO:0000256" key="7">
    <source>
        <dbReference type="PROSITE-ProRule" id="PRU10141"/>
    </source>
</evidence>
<dbReference type="PRINTS" id="PR00109">
    <property type="entry name" value="TYRKINASE"/>
</dbReference>
<dbReference type="Gene3D" id="3.30.200.20">
    <property type="entry name" value="Phosphorylase Kinase, domain 1"/>
    <property type="match status" value="1"/>
</dbReference>
<dbReference type="PROSITE" id="PS00107">
    <property type="entry name" value="PROTEIN_KINASE_ATP"/>
    <property type="match status" value="1"/>
</dbReference>
<dbReference type="InterPro" id="IPR008271">
    <property type="entry name" value="Ser/Thr_kinase_AS"/>
</dbReference>
<dbReference type="GO" id="GO:0019899">
    <property type="term" value="F:enzyme binding"/>
    <property type="evidence" value="ECO:0007669"/>
    <property type="project" value="UniProtKB-ARBA"/>
</dbReference>
<feature type="binding site" evidence="7">
    <location>
        <position position="52"/>
    </location>
    <ligand>
        <name>ATP</name>
        <dbReference type="ChEBI" id="CHEBI:30616"/>
    </ligand>
</feature>
<dbReference type="InterPro" id="IPR001245">
    <property type="entry name" value="Ser-Thr/Tyr_kinase_cat_dom"/>
</dbReference>
<dbReference type="Pfam" id="PF00069">
    <property type="entry name" value="Pkinase"/>
    <property type="match status" value="1"/>
</dbReference>
<accession>A0A158R3X0</accession>
<dbReference type="GO" id="GO:0006955">
    <property type="term" value="P:immune response"/>
    <property type="evidence" value="ECO:0007669"/>
    <property type="project" value="TreeGrafter"/>
</dbReference>
<reference evidence="11" key="1">
    <citation type="submission" date="2016-04" db="UniProtKB">
        <authorList>
            <consortium name="WormBaseParasite"/>
        </authorList>
    </citation>
    <scope>IDENTIFICATION</scope>
</reference>
<keyword evidence="6 7" id="KW-0067">ATP-binding</keyword>
<comment type="similarity">
    <text evidence="1">Belongs to the protein kinase superfamily. STE Ser/Thr protein kinase family. MAP kinase kinase kinase subfamily.</text>
</comment>
<organism evidence="10 11">
    <name type="scientific">Syphacia muris</name>
    <dbReference type="NCBI Taxonomy" id="451379"/>
    <lineage>
        <taxon>Eukaryota</taxon>
        <taxon>Metazoa</taxon>
        <taxon>Ecdysozoa</taxon>
        <taxon>Nematoda</taxon>
        <taxon>Chromadorea</taxon>
        <taxon>Rhabditida</taxon>
        <taxon>Spirurina</taxon>
        <taxon>Oxyuridomorpha</taxon>
        <taxon>Oxyuroidea</taxon>
        <taxon>Oxyuridae</taxon>
        <taxon>Syphacia</taxon>
    </lineage>
</organism>
<dbReference type="InterPro" id="IPR017441">
    <property type="entry name" value="Protein_kinase_ATP_BS"/>
</dbReference>
<keyword evidence="5" id="KW-0418">Kinase</keyword>
<evidence type="ECO:0000256" key="3">
    <source>
        <dbReference type="ARBA" id="ARBA00022679"/>
    </source>
</evidence>
<proteinExistence type="inferred from homology"/>
<dbReference type="GO" id="GO:0004709">
    <property type="term" value="F:MAP kinase kinase kinase activity"/>
    <property type="evidence" value="ECO:0007669"/>
    <property type="project" value="TreeGrafter"/>
</dbReference>
<dbReference type="InterPro" id="IPR011009">
    <property type="entry name" value="Kinase-like_dom_sf"/>
</dbReference>
<dbReference type="PANTHER" id="PTHR46716:SF1">
    <property type="entry name" value="MITOGEN-ACTIVATED PROTEIN KINASE KINASE KINASE 7"/>
    <property type="match status" value="1"/>
</dbReference>
<dbReference type="GO" id="GO:0005524">
    <property type="term" value="F:ATP binding"/>
    <property type="evidence" value="ECO:0007669"/>
    <property type="project" value="UniProtKB-UniRule"/>
</dbReference>
<keyword evidence="3" id="KW-0808">Transferase</keyword>
<evidence type="ECO:0000256" key="2">
    <source>
        <dbReference type="ARBA" id="ARBA00022527"/>
    </source>
</evidence>
<dbReference type="GO" id="GO:0006950">
    <property type="term" value="P:response to stress"/>
    <property type="evidence" value="ECO:0007669"/>
    <property type="project" value="UniProtKB-ARBA"/>
</dbReference>
<evidence type="ECO:0000256" key="4">
    <source>
        <dbReference type="ARBA" id="ARBA00022741"/>
    </source>
</evidence>
<evidence type="ECO:0000313" key="11">
    <source>
        <dbReference type="WBParaSite" id="SMUV_0000060201-mRNA-1"/>
    </source>
</evidence>
<dbReference type="SMART" id="SM00220">
    <property type="entry name" value="S_TKc"/>
    <property type="match status" value="1"/>
</dbReference>
<dbReference type="GO" id="GO:0043123">
    <property type="term" value="P:positive regulation of canonical NF-kappaB signal transduction"/>
    <property type="evidence" value="ECO:0007669"/>
    <property type="project" value="TreeGrafter"/>
</dbReference>
<dbReference type="SUPFAM" id="SSF56112">
    <property type="entry name" value="Protein kinase-like (PK-like)"/>
    <property type="match status" value="1"/>
</dbReference>
<name>A0A158R3X0_9BILA</name>
<dbReference type="PROSITE" id="PS00108">
    <property type="entry name" value="PROTEIN_KINASE_ST"/>
    <property type="match status" value="1"/>
</dbReference>
<dbReference type="InterPro" id="IPR000719">
    <property type="entry name" value="Prot_kinase_dom"/>
</dbReference>
<keyword evidence="10" id="KW-1185">Reference proteome</keyword>
<dbReference type="GO" id="GO:0007254">
    <property type="term" value="P:JNK cascade"/>
    <property type="evidence" value="ECO:0007669"/>
    <property type="project" value="TreeGrafter"/>
</dbReference>
<dbReference type="Gene3D" id="1.10.510.10">
    <property type="entry name" value="Transferase(Phosphotransferase) domain 1"/>
    <property type="match status" value="1"/>
</dbReference>
<dbReference type="WBParaSite" id="SMUV_0000060201-mRNA-1">
    <property type="protein sequence ID" value="SMUV_0000060201-mRNA-1"/>
    <property type="gene ID" value="SMUV_0000060201"/>
</dbReference>
<dbReference type="PANTHER" id="PTHR46716">
    <property type="entry name" value="MITOGEN-ACTIVATED PROTEIN KINASE KINASE KINASE 7"/>
    <property type="match status" value="1"/>
</dbReference>
<sequence length="359" mass="40712">MNDDGPIVRPIEICSSVPSINMALLQPKNHLGRGSFGQVIKASYDGEMVAMKVLDCEGDSYKKQFLNEIEQLYSLQHPNIIKVIGRCSGTTKLAFVMELMDNGSMEDILHRHLCYTYKTDHVISWARQCADAVSFIHGKGLIHRDLKPNNLLLKNGFRVLKLCDFGTAGSLRTHMTNNLGSPSWMAPEVFMSQSYNDKCDVYSFGITLWEMVTRRRPFGADDAPYTILWKACSRPPTIYGACTNVIMDLIADCWAKEPKSRPSMRDVLEILLELTKIFPNGFDPIVLPENKPSQNKELVEAQKPSHLDTEFLDKIDPSLWPIRLGNLEEEDEGLYSEQVLTCKRLYELENSLSESIKEK</sequence>
<feature type="domain" description="Protein kinase" evidence="9">
    <location>
        <begin position="25"/>
        <end position="278"/>
    </location>
</feature>
<dbReference type="PROSITE" id="PS50011">
    <property type="entry name" value="PROTEIN_KINASE_DOM"/>
    <property type="match status" value="1"/>
</dbReference>
<evidence type="ECO:0000256" key="1">
    <source>
        <dbReference type="ARBA" id="ARBA00006529"/>
    </source>
</evidence>
<evidence type="ECO:0000313" key="10">
    <source>
        <dbReference type="Proteomes" id="UP000046393"/>
    </source>
</evidence>
<dbReference type="AlphaFoldDB" id="A0A158R3X0"/>
<evidence type="ECO:0000256" key="8">
    <source>
        <dbReference type="RuleBase" id="RU000304"/>
    </source>
</evidence>
<keyword evidence="4 7" id="KW-0547">Nucleotide-binding</keyword>
<dbReference type="STRING" id="451379.A0A158R3X0"/>
<keyword evidence="2 8" id="KW-0723">Serine/threonine-protein kinase</keyword>
<dbReference type="Proteomes" id="UP000046393">
    <property type="component" value="Unplaced"/>
</dbReference>
<evidence type="ECO:0000256" key="5">
    <source>
        <dbReference type="ARBA" id="ARBA00022777"/>
    </source>
</evidence>
<evidence type="ECO:0000259" key="9">
    <source>
        <dbReference type="PROSITE" id="PS50011"/>
    </source>
</evidence>
<protein>
    <submittedName>
        <fullName evidence="11">Mitogen-activated protein kinase kinase kinase</fullName>
    </submittedName>
</protein>
<evidence type="ECO:0000256" key="6">
    <source>
        <dbReference type="ARBA" id="ARBA00022840"/>
    </source>
</evidence>